<evidence type="ECO:0000259" key="9">
    <source>
        <dbReference type="PROSITE" id="PS50929"/>
    </source>
</evidence>
<reference evidence="10 11" key="1">
    <citation type="submission" date="2024-10" db="EMBL/GenBank/DDBJ databases">
        <title>The Natural Products Discovery Center: Release of the First 8490 Sequenced Strains for Exploring Actinobacteria Biosynthetic Diversity.</title>
        <authorList>
            <person name="Kalkreuter E."/>
            <person name="Kautsar S.A."/>
            <person name="Yang D."/>
            <person name="Bader C.D."/>
            <person name="Teijaro C.N."/>
            <person name="Fluegel L."/>
            <person name="Davis C.M."/>
            <person name="Simpson J.R."/>
            <person name="Lauterbach L."/>
            <person name="Steele A.D."/>
            <person name="Gui C."/>
            <person name="Meng S."/>
            <person name="Li G."/>
            <person name="Viehrig K."/>
            <person name="Ye F."/>
            <person name="Su P."/>
            <person name="Kiefer A.F."/>
            <person name="Nichols A."/>
            <person name="Cepeda A.J."/>
            <person name="Yan W."/>
            <person name="Fan B."/>
            <person name="Jiang Y."/>
            <person name="Adhikari A."/>
            <person name="Zheng C.-J."/>
            <person name="Schuster L."/>
            <person name="Cowan T.M."/>
            <person name="Smanski M.J."/>
            <person name="Chevrette M.G."/>
            <person name="De Carvalho L.P.S."/>
            <person name="Shen B."/>
        </authorList>
    </citation>
    <scope>NUCLEOTIDE SEQUENCE [LARGE SCALE GENOMIC DNA]</scope>
    <source>
        <strain evidence="10 11">NPDC007066</strain>
    </source>
</reference>
<protein>
    <submittedName>
        <fullName evidence="10">ABC transporter ATP-binding protein</fullName>
    </submittedName>
</protein>
<feature type="transmembrane region" description="Helical" evidence="7">
    <location>
        <begin position="166"/>
        <end position="193"/>
    </location>
</feature>
<dbReference type="InterPro" id="IPR039421">
    <property type="entry name" value="Type_1_exporter"/>
</dbReference>
<evidence type="ECO:0000256" key="4">
    <source>
        <dbReference type="ARBA" id="ARBA00022840"/>
    </source>
</evidence>
<dbReference type="RefSeq" id="WP_358288654.1">
    <property type="nucleotide sequence ID" value="NZ_JBEYGJ010000035.1"/>
</dbReference>
<name>A0ABW6LS71_9ACTN</name>
<comment type="subcellular location">
    <subcellularLocation>
        <location evidence="1">Cell membrane</location>
        <topology evidence="1">Multi-pass membrane protein</topology>
    </subcellularLocation>
</comment>
<dbReference type="InterPro" id="IPR011527">
    <property type="entry name" value="ABC1_TM_dom"/>
</dbReference>
<organism evidence="10 11">
    <name type="scientific">Streptomyces massasporeus</name>
    <dbReference type="NCBI Taxonomy" id="67324"/>
    <lineage>
        <taxon>Bacteria</taxon>
        <taxon>Bacillati</taxon>
        <taxon>Actinomycetota</taxon>
        <taxon>Actinomycetes</taxon>
        <taxon>Kitasatosporales</taxon>
        <taxon>Streptomycetaceae</taxon>
        <taxon>Streptomyces</taxon>
    </lineage>
</organism>
<proteinExistence type="predicted"/>
<feature type="domain" description="ABC transmembrane type-1" evidence="9">
    <location>
        <begin position="27"/>
        <end position="316"/>
    </location>
</feature>
<dbReference type="PROSITE" id="PS00211">
    <property type="entry name" value="ABC_TRANSPORTER_1"/>
    <property type="match status" value="1"/>
</dbReference>
<feature type="transmembrane region" description="Helical" evidence="7">
    <location>
        <begin position="267"/>
        <end position="289"/>
    </location>
</feature>
<dbReference type="PANTHER" id="PTHR43394:SF1">
    <property type="entry name" value="ATP-BINDING CASSETTE SUB-FAMILY B MEMBER 10, MITOCHONDRIAL"/>
    <property type="match status" value="1"/>
</dbReference>
<evidence type="ECO:0000256" key="1">
    <source>
        <dbReference type="ARBA" id="ARBA00004651"/>
    </source>
</evidence>
<dbReference type="GO" id="GO:0005524">
    <property type="term" value="F:ATP binding"/>
    <property type="evidence" value="ECO:0007669"/>
    <property type="project" value="UniProtKB-KW"/>
</dbReference>
<dbReference type="Pfam" id="PF00005">
    <property type="entry name" value="ABC_tran"/>
    <property type="match status" value="1"/>
</dbReference>
<feature type="domain" description="ABC transporter" evidence="8">
    <location>
        <begin position="358"/>
        <end position="608"/>
    </location>
</feature>
<evidence type="ECO:0000256" key="2">
    <source>
        <dbReference type="ARBA" id="ARBA00022692"/>
    </source>
</evidence>
<keyword evidence="6 7" id="KW-0472">Membrane</keyword>
<dbReference type="InterPro" id="IPR003593">
    <property type="entry name" value="AAA+_ATPase"/>
</dbReference>
<dbReference type="InterPro" id="IPR003439">
    <property type="entry name" value="ABC_transporter-like_ATP-bd"/>
</dbReference>
<evidence type="ECO:0000313" key="10">
    <source>
        <dbReference type="EMBL" id="MFE9230442.1"/>
    </source>
</evidence>
<accession>A0ABW6LS71</accession>
<keyword evidence="3" id="KW-0547">Nucleotide-binding</keyword>
<dbReference type="SMART" id="SM00382">
    <property type="entry name" value="AAA"/>
    <property type="match status" value="1"/>
</dbReference>
<dbReference type="SUPFAM" id="SSF52540">
    <property type="entry name" value="P-loop containing nucleoside triphosphate hydrolases"/>
    <property type="match status" value="1"/>
</dbReference>
<keyword evidence="4 10" id="KW-0067">ATP-binding</keyword>
<feature type="transmembrane region" description="Helical" evidence="7">
    <location>
        <begin position="27"/>
        <end position="51"/>
    </location>
</feature>
<dbReference type="InterPro" id="IPR036640">
    <property type="entry name" value="ABC1_TM_sf"/>
</dbReference>
<dbReference type="PROSITE" id="PS50893">
    <property type="entry name" value="ABC_TRANSPORTER_2"/>
    <property type="match status" value="1"/>
</dbReference>
<dbReference type="InterPro" id="IPR017871">
    <property type="entry name" value="ABC_transporter-like_CS"/>
</dbReference>
<dbReference type="InterPro" id="IPR027417">
    <property type="entry name" value="P-loop_NTPase"/>
</dbReference>
<dbReference type="PROSITE" id="PS50929">
    <property type="entry name" value="ABC_TM1F"/>
    <property type="match status" value="1"/>
</dbReference>
<keyword evidence="5 7" id="KW-1133">Transmembrane helix</keyword>
<keyword evidence="11" id="KW-1185">Reference proteome</keyword>
<evidence type="ECO:0000259" key="8">
    <source>
        <dbReference type="PROSITE" id="PS50893"/>
    </source>
</evidence>
<sequence>MTDVGVLAGRALHALKMTWQAGRVTTLLYLVAIVAQGMLPAVLALLTKWLIDGVQRSSTSGGDGSGSVPEPMLTPLQAVVCIGVLTAVLAALPPIAEYLKSRLQRGVSLLVQYRLYSAVSRLEGLARFEQPEFLDRLRMAQQAAVTAPEQVVASCFGLLQAGLTVFSFLGVLIAISPLMAFVTVLAVLPALFLQMSISRQRSDMMWEMSPRSRRQLFYQRLLFDLDAVKETRLFGTGRFLLERMRNETIEINRAEEQLDRKTVTRHVPLSVLSAVVAACGLVWIVMAALRGEFSIGDVSAFLAAVAGVQSALGGAIADATAAYHSLLIFGHYLDVSSAEPDLPRPAEPRQLPALRRGIRLEDVWFRYRDDGPWVLRGITLTIPFGRALALVGLNGAGKSTLVKLLCRMYDPTKGRITWDGTDIRDVEAAELRDRISAVFQDFTCYDLSVAENIAMGDLKFLGDVEEIRAAAEEAGIHPHVARFPRGYDTMLSRVFYQEDESGEQEHGVTLSGGQWQRIALARALIRSRRDLLILDEPSSGLDAAAEQEVHDQLRRYRANSTSVLISHRLGTVRHADRIVVIQNGKVIEEGSHHELMDHRGEYARLFSLQASDYMDSTAS</sequence>
<evidence type="ECO:0000256" key="3">
    <source>
        <dbReference type="ARBA" id="ARBA00022741"/>
    </source>
</evidence>
<evidence type="ECO:0000256" key="5">
    <source>
        <dbReference type="ARBA" id="ARBA00022989"/>
    </source>
</evidence>
<dbReference type="Gene3D" id="3.40.50.300">
    <property type="entry name" value="P-loop containing nucleotide triphosphate hydrolases"/>
    <property type="match status" value="1"/>
</dbReference>
<evidence type="ECO:0000256" key="7">
    <source>
        <dbReference type="SAM" id="Phobius"/>
    </source>
</evidence>
<dbReference type="EMBL" id="JBIAFP010000034">
    <property type="protein sequence ID" value="MFE9230442.1"/>
    <property type="molecule type" value="Genomic_DNA"/>
</dbReference>
<dbReference type="Gene3D" id="1.20.1560.10">
    <property type="entry name" value="ABC transporter type 1, transmembrane domain"/>
    <property type="match status" value="1"/>
</dbReference>
<dbReference type="PANTHER" id="PTHR43394">
    <property type="entry name" value="ATP-DEPENDENT PERMEASE MDL1, MITOCHONDRIAL"/>
    <property type="match status" value="1"/>
</dbReference>
<evidence type="ECO:0000256" key="6">
    <source>
        <dbReference type="ARBA" id="ARBA00023136"/>
    </source>
</evidence>
<gene>
    <name evidence="10" type="ORF">ACFYM3_38850</name>
</gene>
<evidence type="ECO:0000313" key="11">
    <source>
        <dbReference type="Proteomes" id="UP001601288"/>
    </source>
</evidence>
<comment type="caution">
    <text evidence="10">The sequence shown here is derived from an EMBL/GenBank/DDBJ whole genome shotgun (WGS) entry which is preliminary data.</text>
</comment>
<keyword evidence="2 7" id="KW-0812">Transmembrane</keyword>
<dbReference type="Proteomes" id="UP001601288">
    <property type="component" value="Unassembled WGS sequence"/>
</dbReference>
<feature type="transmembrane region" description="Helical" evidence="7">
    <location>
        <begin position="72"/>
        <end position="92"/>
    </location>
</feature>
<dbReference type="SUPFAM" id="SSF90123">
    <property type="entry name" value="ABC transporter transmembrane region"/>
    <property type="match status" value="1"/>
</dbReference>